<dbReference type="KEGG" id="ftj:FTUN_2058"/>
<dbReference type="EMBL" id="CP053452">
    <property type="protein sequence ID" value="QJW94537.1"/>
    <property type="molecule type" value="Genomic_DNA"/>
</dbReference>
<proteinExistence type="predicted"/>
<evidence type="ECO:0000259" key="1">
    <source>
        <dbReference type="Pfam" id="PF12867"/>
    </source>
</evidence>
<dbReference type="InterPro" id="IPR024775">
    <property type="entry name" value="DinB-like"/>
</dbReference>
<dbReference type="SUPFAM" id="SSF109854">
    <property type="entry name" value="DinB/YfiT-like putative metalloenzymes"/>
    <property type="match status" value="1"/>
</dbReference>
<reference evidence="3" key="1">
    <citation type="submission" date="2020-05" db="EMBL/GenBank/DDBJ databases">
        <title>Frigoriglobus tundricola gen. nov., sp. nov., a psychrotolerant cellulolytic planctomycete of the family Gemmataceae with two divergent copies of 16S rRNA gene.</title>
        <authorList>
            <person name="Kulichevskaya I.S."/>
            <person name="Ivanova A.A."/>
            <person name="Naumoff D.G."/>
            <person name="Beletsky A.V."/>
            <person name="Rijpstra W.I.C."/>
            <person name="Sinninghe Damste J.S."/>
            <person name="Mardanov A.V."/>
            <person name="Ravin N.V."/>
            <person name="Dedysh S.N."/>
        </authorList>
    </citation>
    <scope>NUCLEOTIDE SEQUENCE [LARGE SCALE GENOMIC DNA]</scope>
    <source>
        <strain evidence="3">PL17</strain>
    </source>
</reference>
<accession>A0A6M5YKI3</accession>
<dbReference type="AlphaFoldDB" id="A0A6M5YKI3"/>
<protein>
    <recommendedName>
        <fullName evidence="1">DinB-like domain-containing protein</fullName>
    </recommendedName>
</protein>
<sequence length="170" mass="18925">MRPAVTEYAPFYGTYIDLVSEADILPAMSEQLSEVLSFFRRVPEAQGDVCHPPYTWTVKDVIGHLTDGERVFGYRALRFARGDTTPLAGFDEGPYVKAAESARLTLADVVSEYEAARRSNLWLFRNLPEAAWARAGIASDNLVTVRALAYIVVGHTRHHTAILRKRLTAG</sequence>
<dbReference type="Proteomes" id="UP000503447">
    <property type="component" value="Chromosome"/>
</dbReference>
<evidence type="ECO:0000313" key="2">
    <source>
        <dbReference type="EMBL" id="QJW94537.1"/>
    </source>
</evidence>
<evidence type="ECO:0000313" key="3">
    <source>
        <dbReference type="Proteomes" id="UP000503447"/>
    </source>
</evidence>
<dbReference type="InterPro" id="IPR034660">
    <property type="entry name" value="DinB/YfiT-like"/>
</dbReference>
<dbReference type="RefSeq" id="WP_171470512.1">
    <property type="nucleotide sequence ID" value="NZ_CP053452.2"/>
</dbReference>
<feature type="domain" description="DinB-like" evidence="1">
    <location>
        <begin position="30"/>
        <end position="162"/>
    </location>
</feature>
<gene>
    <name evidence="2" type="ORF">FTUN_2058</name>
</gene>
<organism evidence="2 3">
    <name type="scientific">Frigoriglobus tundricola</name>
    <dbReference type="NCBI Taxonomy" id="2774151"/>
    <lineage>
        <taxon>Bacteria</taxon>
        <taxon>Pseudomonadati</taxon>
        <taxon>Planctomycetota</taxon>
        <taxon>Planctomycetia</taxon>
        <taxon>Gemmatales</taxon>
        <taxon>Gemmataceae</taxon>
        <taxon>Frigoriglobus</taxon>
    </lineage>
</organism>
<name>A0A6M5YKI3_9BACT</name>
<dbReference type="Pfam" id="PF12867">
    <property type="entry name" value="DinB_2"/>
    <property type="match status" value="1"/>
</dbReference>
<dbReference type="Gene3D" id="1.20.120.450">
    <property type="entry name" value="dinb family like domain"/>
    <property type="match status" value="1"/>
</dbReference>
<keyword evidence="3" id="KW-1185">Reference proteome</keyword>